<dbReference type="RefSeq" id="WP_070116199.1">
    <property type="nucleotide sequence ID" value="NZ_CAXATG010000001.1"/>
</dbReference>
<evidence type="ECO:0008006" key="4">
    <source>
        <dbReference type="Google" id="ProtNLM"/>
    </source>
</evidence>
<keyword evidence="3" id="KW-1185">Reference proteome</keyword>
<dbReference type="Pfam" id="PF06629">
    <property type="entry name" value="MipA"/>
    <property type="match status" value="1"/>
</dbReference>
<dbReference type="OrthoDB" id="5290976at2"/>
<dbReference type="STRING" id="1524254.PHACT_05100"/>
<accession>A0A1E8CJK0</accession>
<keyword evidence="1" id="KW-0732">Signal</keyword>
<sequence length="297" mass="32842">MISFHNIPSKRKPFAAVIAALAILPWPALAAEEAEPVMLEKPLWELGAGAGVLVQPHYPGSSQHQTRGLGLPYVVYRGDVLRIGDGQTARAVAAENNFYELSLSFAAAFDADSDGNELREGMPDLDFIFEVGPQLVFSLADFQFSDTSYSELELSLQARAALSTDFSGVDHHGYVFEPMLRYRHYGFLSPQLEATVSIRPVWATRDVHGYFYDVETEFATATRTPFEASSGYFGTGVNFSGTWHINDKARIIAGIQTSFHHGAENRDSPLFEDDFTVGAAVGFIWSLFESKRTVMRP</sequence>
<dbReference type="Proteomes" id="UP000175669">
    <property type="component" value="Unassembled WGS sequence"/>
</dbReference>
<evidence type="ECO:0000313" key="3">
    <source>
        <dbReference type="Proteomes" id="UP000175669"/>
    </source>
</evidence>
<proteinExistence type="predicted"/>
<name>A0A1E8CJK0_9GAMM</name>
<reference evidence="3" key="1">
    <citation type="submission" date="2016-07" db="EMBL/GenBank/DDBJ databases">
        <authorList>
            <person name="Florea S."/>
            <person name="Webb J.S."/>
            <person name="Jaromczyk J."/>
            <person name="Schardl C.L."/>
        </authorList>
    </citation>
    <scope>NUCLEOTIDE SEQUENCE [LARGE SCALE GENOMIC DNA]</scope>
    <source>
        <strain evidence="3">KCTC 42131</strain>
    </source>
</reference>
<gene>
    <name evidence="2" type="ORF">PHACT_05100</name>
</gene>
<dbReference type="InterPro" id="IPR010583">
    <property type="entry name" value="MipA"/>
</dbReference>
<protein>
    <recommendedName>
        <fullName evidence="4">MipA/OmpV family protein</fullName>
    </recommendedName>
</protein>
<comment type="caution">
    <text evidence="2">The sequence shown here is derived from an EMBL/GenBank/DDBJ whole genome shotgun (WGS) entry which is preliminary data.</text>
</comment>
<feature type="chain" id="PRO_5009212075" description="MipA/OmpV family protein" evidence="1">
    <location>
        <begin position="31"/>
        <end position="297"/>
    </location>
</feature>
<dbReference type="AlphaFoldDB" id="A0A1E8CJK0"/>
<feature type="signal peptide" evidence="1">
    <location>
        <begin position="1"/>
        <end position="30"/>
    </location>
</feature>
<dbReference type="EMBL" id="MASR01000001">
    <property type="protein sequence ID" value="OFE12588.1"/>
    <property type="molecule type" value="Genomic_DNA"/>
</dbReference>
<organism evidence="2 3">
    <name type="scientific">Pseudohongiella acticola</name>
    <dbReference type="NCBI Taxonomy" id="1524254"/>
    <lineage>
        <taxon>Bacteria</taxon>
        <taxon>Pseudomonadati</taxon>
        <taxon>Pseudomonadota</taxon>
        <taxon>Gammaproteobacteria</taxon>
        <taxon>Pseudomonadales</taxon>
        <taxon>Pseudohongiellaceae</taxon>
        <taxon>Pseudohongiella</taxon>
    </lineage>
</organism>
<evidence type="ECO:0000256" key="1">
    <source>
        <dbReference type="SAM" id="SignalP"/>
    </source>
</evidence>
<evidence type="ECO:0000313" key="2">
    <source>
        <dbReference type="EMBL" id="OFE12588.1"/>
    </source>
</evidence>